<dbReference type="EMBL" id="LUGG01000020">
    <property type="protein sequence ID" value="OBZ68401.1"/>
    <property type="molecule type" value="Genomic_DNA"/>
</dbReference>
<dbReference type="Proteomes" id="UP000092993">
    <property type="component" value="Unassembled WGS sequence"/>
</dbReference>
<protein>
    <submittedName>
        <fullName evidence="1">Uncharacterized protein</fullName>
    </submittedName>
</protein>
<keyword evidence="2" id="KW-1185">Reference proteome</keyword>
<comment type="caution">
    <text evidence="1">The sequence shown here is derived from an EMBL/GenBank/DDBJ whole genome shotgun (WGS) entry which is preliminary data.</text>
</comment>
<evidence type="ECO:0000313" key="2">
    <source>
        <dbReference type="Proteomes" id="UP000092993"/>
    </source>
</evidence>
<sequence length="79" mass="8493">MRKKAKFDPAKLTQLFSKVLDKDTASFPGQNVNADALTTARPSTSQTEVDEVLCTGNFGNIAEATAENNALADDESDEE</sequence>
<organism evidence="1 2">
    <name type="scientific">Grifola frondosa</name>
    <name type="common">Maitake</name>
    <name type="synonym">Polyporus frondosus</name>
    <dbReference type="NCBI Taxonomy" id="5627"/>
    <lineage>
        <taxon>Eukaryota</taxon>
        <taxon>Fungi</taxon>
        <taxon>Dikarya</taxon>
        <taxon>Basidiomycota</taxon>
        <taxon>Agaricomycotina</taxon>
        <taxon>Agaricomycetes</taxon>
        <taxon>Polyporales</taxon>
        <taxon>Grifolaceae</taxon>
        <taxon>Grifola</taxon>
    </lineage>
</organism>
<evidence type="ECO:0000313" key="1">
    <source>
        <dbReference type="EMBL" id="OBZ68401.1"/>
    </source>
</evidence>
<name>A0A1C7LUD1_GRIFR</name>
<accession>A0A1C7LUD1</accession>
<reference evidence="1 2" key="1">
    <citation type="submission" date="2016-03" db="EMBL/GenBank/DDBJ databases">
        <title>Whole genome sequencing of Grifola frondosa 9006-11.</title>
        <authorList>
            <person name="Min B."/>
            <person name="Park H."/>
            <person name="Kim J.-G."/>
            <person name="Cho H."/>
            <person name="Oh Y.-L."/>
            <person name="Kong W.-S."/>
            <person name="Choi I.-G."/>
        </authorList>
    </citation>
    <scope>NUCLEOTIDE SEQUENCE [LARGE SCALE GENOMIC DNA]</scope>
    <source>
        <strain evidence="1 2">9006-11</strain>
    </source>
</reference>
<gene>
    <name evidence="1" type="ORF">A0H81_11580</name>
</gene>
<proteinExistence type="predicted"/>
<dbReference type="AlphaFoldDB" id="A0A1C7LUD1"/>